<dbReference type="EMBL" id="JAVREP010000008">
    <property type="protein sequence ID" value="MDT0329571.1"/>
    <property type="molecule type" value="Genomic_DNA"/>
</dbReference>
<reference evidence="2" key="1">
    <citation type="submission" date="2023-07" db="EMBL/GenBank/DDBJ databases">
        <title>30 novel species of actinomycetes from the DSMZ collection.</title>
        <authorList>
            <person name="Nouioui I."/>
        </authorList>
    </citation>
    <scope>NUCLEOTIDE SEQUENCE [LARGE SCALE GENOMIC DNA]</scope>
    <source>
        <strain evidence="2">DSM 44743</strain>
    </source>
</reference>
<proteinExistence type="predicted"/>
<dbReference type="SUPFAM" id="SSF53474">
    <property type="entry name" value="alpha/beta-Hydrolases"/>
    <property type="match status" value="1"/>
</dbReference>
<organism evidence="1 2">
    <name type="scientific">Nocardiopsis lambiniae</name>
    <dbReference type="NCBI Taxonomy" id="3075539"/>
    <lineage>
        <taxon>Bacteria</taxon>
        <taxon>Bacillati</taxon>
        <taxon>Actinomycetota</taxon>
        <taxon>Actinomycetes</taxon>
        <taxon>Streptosporangiales</taxon>
        <taxon>Nocardiopsidaceae</taxon>
        <taxon>Nocardiopsis</taxon>
    </lineage>
</organism>
<dbReference type="Gene3D" id="3.40.50.1820">
    <property type="entry name" value="alpha/beta hydrolase"/>
    <property type="match status" value="1"/>
</dbReference>
<dbReference type="Proteomes" id="UP001183390">
    <property type="component" value="Unassembled WGS sequence"/>
</dbReference>
<sequence length="392" mass="40907">MPGTRNTLIAAGAAVVLTAAALILLPSEENGPAAAPEPTAEERARATAERMAAADIVDVPVRFTVVNRNDSRLPCNSDGEEYTLNGHLTGPAGMLTDPDDDLAVTVYQHGQAAGEWFWRLDEPGFHHTEEMALLGRVSLTLDRLGYGAGDRPDGMSMCLGSQADMTAQVIERVREGDYTVEDSESGPDHPPAFDHVTLAGHHSGAQIAQITAYSFDGPGAPDALVLLGWSGTGLTDRANARFFGGLASCMQGGVPADAGAGPPGAEDTAPAGYAYVDVGRTSYTRANFHDPSTPVASLAAGLQDRTPCGDLGTQVEALSTDTRHLHGVEVPVLFAFADDDTRVADGADHVALFSGAPDTETVTVPDAGHYLVLEPGAADLRAALADWLEGQR</sequence>
<evidence type="ECO:0000313" key="2">
    <source>
        <dbReference type="Proteomes" id="UP001183390"/>
    </source>
</evidence>
<gene>
    <name evidence="1" type="ORF">RM479_14215</name>
</gene>
<evidence type="ECO:0000313" key="1">
    <source>
        <dbReference type="EMBL" id="MDT0329571.1"/>
    </source>
</evidence>
<dbReference type="GO" id="GO:0016787">
    <property type="term" value="F:hydrolase activity"/>
    <property type="evidence" value="ECO:0007669"/>
    <property type="project" value="UniProtKB-KW"/>
</dbReference>
<keyword evidence="2" id="KW-1185">Reference proteome</keyword>
<dbReference type="InterPro" id="IPR029058">
    <property type="entry name" value="AB_hydrolase_fold"/>
</dbReference>
<keyword evidence="1" id="KW-0378">Hydrolase</keyword>
<accession>A0ABU2MCC1</accession>
<name>A0ABU2MCC1_9ACTN</name>
<protein>
    <submittedName>
        <fullName evidence="1">Alpha/beta hydrolase</fullName>
    </submittedName>
</protein>
<dbReference type="RefSeq" id="WP_311512211.1">
    <property type="nucleotide sequence ID" value="NZ_JAVREP010000008.1"/>
</dbReference>
<comment type="caution">
    <text evidence="1">The sequence shown here is derived from an EMBL/GenBank/DDBJ whole genome shotgun (WGS) entry which is preliminary data.</text>
</comment>